<comment type="caution">
    <text evidence="7">The sequence shown here is derived from an EMBL/GenBank/DDBJ whole genome shotgun (WGS) entry which is preliminary data.</text>
</comment>
<evidence type="ECO:0000259" key="6">
    <source>
        <dbReference type="PROSITE" id="PS50104"/>
    </source>
</evidence>
<keyword evidence="5" id="KW-0812">Transmembrane</keyword>
<dbReference type="PRINTS" id="PR00364">
    <property type="entry name" value="DISEASERSIST"/>
</dbReference>
<dbReference type="GO" id="GO:0006952">
    <property type="term" value="P:defense response"/>
    <property type="evidence" value="ECO:0007669"/>
    <property type="project" value="UniProtKB-KW"/>
</dbReference>
<dbReference type="EMBL" id="JBJKBG010000002">
    <property type="protein sequence ID" value="KAL3750044.1"/>
    <property type="molecule type" value="Genomic_DNA"/>
</dbReference>
<evidence type="ECO:0000256" key="4">
    <source>
        <dbReference type="ARBA" id="ARBA00023027"/>
    </source>
</evidence>
<feature type="transmembrane region" description="Helical" evidence="5">
    <location>
        <begin position="111"/>
        <end position="128"/>
    </location>
</feature>
<dbReference type="Gene3D" id="3.40.50.300">
    <property type="entry name" value="P-loop containing nucleotide triphosphate hydrolases"/>
    <property type="match status" value="1"/>
</dbReference>
<dbReference type="PROSITE" id="PS50104">
    <property type="entry name" value="TIR"/>
    <property type="match status" value="1"/>
</dbReference>
<accession>A0ABD3LHL7</accession>
<reference evidence="7 8" key="1">
    <citation type="submission" date="2024-11" db="EMBL/GenBank/DDBJ databases">
        <title>Chromosome-level genome assembly of Eucalyptus globulus Labill. provides insights into its genome evolution.</title>
        <authorList>
            <person name="Li X."/>
        </authorList>
    </citation>
    <scope>NUCLEOTIDE SEQUENCE [LARGE SCALE GENOMIC DNA]</scope>
    <source>
        <strain evidence="7">CL2024</strain>
        <tissue evidence="7">Fresh tender leaves</tissue>
    </source>
</reference>
<keyword evidence="3" id="KW-0611">Plant defense</keyword>
<keyword evidence="5" id="KW-1133">Transmembrane helix</keyword>
<evidence type="ECO:0000256" key="5">
    <source>
        <dbReference type="SAM" id="Phobius"/>
    </source>
</evidence>
<dbReference type="InterPro" id="IPR036390">
    <property type="entry name" value="WH_DNA-bd_sf"/>
</dbReference>
<protein>
    <recommendedName>
        <fullName evidence="6">TIR domain-containing protein</fullName>
    </recommendedName>
</protein>
<evidence type="ECO:0000256" key="1">
    <source>
        <dbReference type="ARBA" id="ARBA00022614"/>
    </source>
</evidence>
<keyword evidence="8" id="KW-1185">Reference proteome</keyword>
<dbReference type="Pfam" id="PF01582">
    <property type="entry name" value="TIR"/>
    <property type="match status" value="1"/>
</dbReference>
<dbReference type="InterPro" id="IPR027417">
    <property type="entry name" value="P-loop_NTPase"/>
</dbReference>
<dbReference type="InterPro" id="IPR042197">
    <property type="entry name" value="Apaf_helical"/>
</dbReference>
<dbReference type="SMART" id="SM00255">
    <property type="entry name" value="TIR"/>
    <property type="match status" value="1"/>
</dbReference>
<keyword evidence="1" id="KW-0433">Leucine-rich repeat</keyword>
<evidence type="ECO:0000313" key="8">
    <source>
        <dbReference type="Proteomes" id="UP001634007"/>
    </source>
</evidence>
<feature type="domain" description="TIR" evidence="6">
    <location>
        <begin position="146"/>
        <end position="286"/>
    </location>
</feature>
<dbReference type="AlphaFoldDB" id="A0ABD3LHL7"/>
<dbReference type="Gene3D" id="3.40.50.10140">
    <property type="entry name" value="Toll/interleukin-1 receptor homology (TIR) domain"/>
    <property type="match status" value="1"/>
</dbReference>
<dbReference type="Pfam" id="PF00931">
    <property type="entry name" value="NB-ARC"/>
    <property type="match status" value="1"/>
</dbReference>
<dbReference type="Pfam" id="PF23282">
    <property type="entry name" value="WHD_ROQ1"/>
    <property type="match status" value="1"/>
</dbReference>
<dbReference type="SUPFAM" id="SSF52200">
    <property type="entry name" value="Toll/Interleukin receptor TIR domain"/>
    <property type="match status" value="1"/>
</dbReference>
<evidence type="ECO:0000313" key="7">
    <source>
        <dbReference type="EMBL" id="KAL3750044.1"/>
    </source>
</evidence>
<dbReference type="InterPro" id="IPR002182">
    <property type="entry name" value="NB-ARC"/>
</dbReference>
<gene>
    <name evidence="7" type="ORF">ACJRO7_011084</name>
</gene>
<evidence type="ECO:0000256" key="2">
    <source>
        <dbReference type="ARBA" id="ARBA00022737"/>
    </source>
</evidence>
<dbReference type="Proteomes" id="UP001634007">
    <property type="component" value="Unassembled WGS sequence"/>
</dbReference>
<proteinExistence type="predicted"/>
<dbReference type="PANTHER" id="PTHR11017">
    <property type="entry name" value="LEUCINE-RICH REPEAT-CONTAINING PROTEIN"/>
    <property type="match status" value="1"/>
</dbReference>
<sequence>MDSAEVIRDSWIWGVFGGTRGSFLDFIERHRSRSRREGDPRDCTDVWDLDCFKPTSSRTLKPITVISSLNISSSSRRASLSNFPTQIAIDKGRSHTETNERMHPLIMGRSPAVLAVTILFSMLAFNLLKKKKRASTPSFISPTPTGEGNVFLSFRGSDTRKGFADHLYHSLDKAGIVPAFVFRDDKSIPIGEEFGPRILDAIAWSKISIPIISQKYASSKWCLRELIHIMDRAKRTSHIVLPIFYKVNPSDVRHLKGSFGKAFHSHKKYFDEEDIQKGQQALEEVSYLHGWESEKVANGHEGELIERVVETIIRKLQEDFQLNVPPQLVGLDGPMKEIMNWIHSPSSINARMIGIYGMGGIGKTTLAKCIYNQLFNKFTHVSFLLDVRETIRQNGITYLQNQLILDILQSKWEVSRIDDGINIIQSKFRGKKVLILLDDIDDKIHLDALAKKRDWFMEESLIIVTTRNEAILDQSEFEVDYKYRLNELDEVRALLLFNRHAFRKDHSPRDFKGICGDIISTMGGLPLALQVVGSYLYKKNKKVWEDVRKQLKNQPHREVQNILRISYDALQDGHKQIFLDIVCFFIGIHKDGKDAQFAMYMWEGCGFYPNQGIEELKLRCLIKIGDDGIFKVHDQLRDLGRSIFCQGQPLEKHSGPWDDNYEGVPRVVRRLEVKYGTLFFYSPFYFNQFNLIYSNISWSGKRCSYFLGKKIYLNIHLCPS</sequence>
<keyword evidence="2" id="KW-0677">Repeat</keyword>
<evidence type="ECO:0000256" key="3">
    <source>
        <dbReference type="ARBA" id="ARBA00022821"/>
    </source>
</evidence>
<dbReference type="FunFam" id="3.40.50.10140:FF:000007">
    <property type="entry name" value="Disease resistance protein (TIR-NBS-LRR class)"/>
    <property type="match status" value="1"/>
</dbReference>
<dbReference type="PANTHER" id="PTHR11017:SF570">
    <property type="entry name" value="DISEASE RESISTANCE PROTEIN (TIR-NBS CLASS)-RELATED"/>
    <property type="match status" value="1"/>
</dbReference>
<name>A0ABD3LHL7_EUCGL</name>
<dbReference type="InterPro" id="IPR044974">
    <property type="entry name" value="Disease_R_plants"/>
</dbReference>
<dbReference type="InterPro" id="IPR000157">
    <property type="entry name" value="TIR_dom"/>
</dbReference>
<keyword evidence="4" id="KW-0520">NAD</keyword>
<dbReference type="InterPro" id="IPR035897">
    <property type="entry name" value="Toll_tir_struct_dom_sf"/>
</dbReference>
<organism evidence="7 8">
    <name type="scientific">Eucalyptus globulus</name>
    <name type="common">Tasmanian blue gum</name>
    <dbReference type="NCBI Taxonomy" id="34317"/>
    <lineage>
        <taxon>Eukaryota</taxon>
        <taxon>Viridiplantae</taxon>
        <taxon>Streptophyta</taxon>
        <taxon>Embryophyta</taxon>
        <taxon>Tracheophyta</taxon>
        <taxon>Spermatophyta</taxon>
        <taxon>Magnoliopsida</taxon>
        <taxon>eudicotyledons</taxon>
        <taxon>Gunneridae</taxon>
        <taxon>Pentapetalae</taxon>
        <taxon>rosids</taxon>
        <taxon>malvids</taxon>
        <taxon>Myrtales</taxon>
        <taxon>Myrtaceae</taxon>
        <taxon>Myrtoideae</taxon>
        <taxon>Eucalypteae</taxon>
        <taxon>Eucalyptus</taxon>
    </lineage>
</organism>
<keyword evidence="5" id="KW-0472">Membrane</keyword>
<dbReference type="InterPro" id="IPR058192">
    <property type="entry name" value="WHD_ROQ1-like"/>
</dbReference>
<dbReference type="SUPFAM" id="SSF52540">
    <property type="entry name" value="P-loop containing nucleoside triphosphate hydrolases"/>
    <property type="match status" value="1"/>
</dbReference>
<dbReference type="SUPFAM" id="SSF46785">
    <property type="entry name" value="Winged helix' DNA-binding domain"/>
    <property type="match status" value="1"/>
</dbReference>
<dbReference type="Gene3D" id="1.10.8.430">
    <property type="entry name" value="Helical domain of apoptotic protease-activating factors"/>
    <property type="match status" value="1"/>
</dbReference>